<sequence length="60" mass="7144">MSNYWAHAWYLFECLEVSRSLDGETYSMLQRNYGILLSTTRGVPLEKYLTELLVRKRIID</sequence>
<gene>
    <name evidence="1" type="ORF">T02_10080</name>
</gene>
<protein>
    <submittedName>
        <fullName evidence="1">Uncharacterized protein</fullName>
    </submittedName>
</protein>
<evidence type="ECO:0000313" key="1">
    <source>
        <dbReference type="EMBL" id="KRZ62021.1"/>
    </source>
</evidence>
<comment type="caution">
    <text evidence="1">The sequence shown here is derived from an EMBL/GenBank/DDBJ whole genome shotgun (WGS) entry which is preliminary data.</text>
</comment>
<keyword evidence="2" id="KW-1185">Reference proteome</keyword>
<dbReference type="Proteomes" id="UP000054721">
    <property type="component" value="Unassembled WGS sequence"/>
</dbReference>
<dbReference type="AlphaFoldDB" id="A0A0V1LR96"/>
<proteinExistence type="predicted"/>
<reference evidence="1 2" key="1">
    <citation type="submission" date="2015-05" db="EMBL/GenBank/DDBJ databases">
        <title>Evolution of Trichinella species and genotypes.</title>
        <authorList>
            <person name="Korhonen P.K."/>
            <person name="Edoardo P."/>
            <person name="Giuseppe L.R."/>
            <person name="Gasser R.B."/>
        </authorList>
    </citation>
    <scope>NUCLEOTIDE SEQUENCE [LARGE SCALE GENOMIC DNA]</scope>
    <source>
        <strain evidence="1">ISS10</strain>
    </source>
</reference>
<name>A0A0V1LR96_9BILA</name>
<organism evidence="1 2">
    <name type="scientific">Trichinella nativa</name>
    <dbReference type="NCBI Taxonomy" id="6335"/>
    <lineage>
        <taxon>Eukaryota</taxon>
        <taxon>Metazoa</taxon>
        <taxon>Ecdysozoa</taxon>
        <taxon>Nematoda</taxon>
        <taxon>Enoplea</taxon>
        <taxon>Dorylaimia</taxon>
        <taxon>Trichinellida</taxon>
        <taxon>Trichinellidae</taxon>
        <taxon>Trichinella</taxon>
    </lineage>
</organism>
<dbReference type="EMBL" id="JYDW01000012">
    <property type="protein sequence ID" value="KRZ62021.1"/>
    <property type="molecule type" value="Genomic_DNA"/>
</dbReference>
<evidence type="ECO:0000313" key="2">
    <source>
        <dbReference type="Proteomes" id="UP000054721"/>
    </source>
</evidence>
<accession>A0A0V1LR96</accession>